<gene>
    <name evidence="1" type="ORF">LMG8286_00591</name>
</gene>
<evidence type="ECO:0000313" key="1">
    <source>
        <dbReference type="EMBL" id="CAD7286889.1"/>
    </source>
</evidence>
<organism evidence="1 2">
    <name type="scientific">Campylobacter suis</name>
    <dbReference type="NCBI Taxonomy" id="2790657"/>
    <lineage>
        <taxon>Bacteria</taxon>
        <taxon>Pseudomonadati</taxon>
        <taxon>Campylobacterota</taxon>
        <taxon>Epsilonproteobacteria</taxon>
        <taxon>Campylobacterales</taxon>
        <taxon>Campylobacteraceae</taxon>
        <taxon>Campylobacter</taxon>
    </lineage>
</organism>
<dbReference type="Gene3D" id="3.40.50.300">
    <property type="entry name" value="P-loop containing nucleotide triphosphate hydrolases"/>
    <property type="match status" value="1"/>
</dbReference>
<comment type="caution">
    <text evidence="1">The sequence shown here is derived from an EMBL/GenBank/DDBJ whole genome shotgun (WGS) entry which is preliminary data.</text>
</comment>
<name>A0ABM8Q229_9BACT</name>
<protein>
    <recommendedName>
        <fullName evidence="3">AAA domain-containing protein</fullName>
    </recommendedName>
</protein>
<dbReference type="SUPFAM" id="SSF52540">
    <property type="entry name" value="P-loop containing nucleoside triphosphate hydrolases"/>
    <property type="match status" value="1"/>
</dbReference>
<dbReference type="RefSeq" id="WP_230056369.1">
    <property type="nucleotide sequence ID" value="NZ_CAJHOE010000001.1"/>
</dbReference>
<dbReference type="Pfam" id="PF13481">
    <property type="entry name" value="AAA_25"/>
    <property type="match status" value="1"/>
</dbReference>
<dbReference type="EMBL" id="CAJHOE010000001">
    <property type="protein sequence ID" value="CAD7286889.1"/>
    <property type="molecule type" value="Genomic_DNA"/>
</dbReference>
<dbReference type="InterPro" id="IPR027417">
    <property type="entry name" value="P-loop_NTPase"/>
</dbReference>
<reference evidence="1 2" key="1">
    <citation type="submission" date="2020-11" db="EMBL/GenBank/DDBJ databases">
        <authorList>
            <person name="Peeters C."/>
        </authorList>
    </citation>
    <scope>NUCLEOTIDE SEQUENCE [LARGE SCALE GENOMIC DNA]</scope>
    <source>
        <strain evidence="1 2">LMG 8286</strain>
    </source>
</reference>
<accession>A0ABM8Q229</accession>
<proteinExistence type="predicted"/>
<evidence type="ECO:0000313" key="2">
    <source>
        <dbReference type="Proteomes" id="UP000789359"/>
    </source>
</evidence>
<sequence>MSLEYKKQIGAKSLKKPQINKQLDYSINNLNKSNINYGWDNILERATTYDEIANAKVRWILPDRIAFSTIVMLFAEAGTGKSLVSTHLAYYLLDNKRETGVKNVIYLDFDNGMATLNDRNIQRIIGRKKH</sequence>
<dbReference type="Proteomes" id="UP000789359">
    <property type="component" value="Unassembled WGS sequence"/>
</dbReference>
<keyword evidence="2" id="KW-1185">Reference proteome</keyword>
<evidence type="ECO:0008006" key="3">
    <source>
        <dbReference type="Google" id="ProtNLM"/>
    </source>
</evidence>